<evidence type="ECO:0000313" key="5">
    <source>
        <dbReference type="Proteomes" id="UP000192223"/>
    </source>
</evidence>
<feature type="domain" description="SCP" evidence="4">
    <location>
        <begin position="267"/>
        <end position="399"/>
    </location>
</feature>
<dbReference type="InterPro" id="IPR034113">
    <property type="entry name" value="SCP_GAPR1-like"/>
</dbReference>
<reference evidence="6" key="1">
    <citation type="submission" date="2025-08" db="UniProtKB">
        <authorList>
            <consortium name="RefSeq"/>
        </authorList>
    </citation>
    <scope>IDENTIFICATION</scope>
    <source>
        <tissue evidence="6">Entire body</tissue>
    </source>
</reference>
<feature type="signal peptide" evidence="3">
    <location>
        <begin position="1"/>
        <end position="20"/>
    </location>
</feature>
<sequence length="427" mass="48733">MFSGAVSYFFLVAWSCLIQGESTDFPGALTDFSEQRKLVNAYDEDKAVFVVRNREERMYESTRFLKGLHSVEALDESYKMSKRIKRSPDESFEKAFLDAHNELRAKHGVPPLKLNSTISKFSQAHAENLLRTGKFEHSSDETYGENLFKSNSSNPEFEIKGDEAVYAWYDEIKDYKFGEEPDNWYKVGHFTQVIWKDTKELGVGLARENGKAYVTGNYYPPGNFKNKYVENVPPPINTNKQSRTSYERPRSNPIQSASIKLPATKGNFVEDFLRAHNEYRQIHGVPPLELDPKISEVSQDWADTLAANDEFKHREDGKYGENVYKIMPAGIELDGVTPVKSWYDEIKDYQFGTEEPQTAAGHFTQVVWKESKFLGVGVAQSKTATIVVANYHPIGNLIGRYVENVLPPNKKMRRSKIILKNKESQGC</sequence>
<evidence type="ECO:0000313" key="6">
    <source>
        <dbReference type="RefSeq" id="XP_025832522.1"/>
    </source>
</evidence>
<dbReference type="GeneID" id="108744183"/>
<evidence type="ECO:0000256" key="3">
    <source>
        <dbReference type="SAM" id="SignalP"/>
    </source>
</evidence>
<protein>
    <submittedName>
        <fullName evidence="6">Ancylostoma secreted protein-like</fullName>
    </submittedName>
</protein>
<dbReference type="Pfam" id="PF00188">
    <property type="entry name" value="CAP"/>
    <property type="match status" value="2"/>
</dbReference>
<dbReference type="Proteomes" id="UP000192223">
    <property type="component" value="Unplaced"/>
</dbReference>
<dbReference type="OrthoDB" id="337038at2759"/>
<dbReference type="SUPFAM" id="SSF55797">
    <property type="entry name" value="PR-1-like"/>
    <property type="match status" value="2"/>
</dbReference>
<dbReference type="InterPro" id="IPR035940">
    <property type="entry name" value="CAP_sf"/>
</dbReference>
<proteinExistence type="predicted"/>
<gene>
    <name evidence="6" type="primary">LOC108744183</name>
</gene>
<dbReference type="FunFam" id="3.40.33.10:FF:000002">
    <property type="entry name" value="Golgi-associated plant pathogenesis-related protein 1"/>
    <property type="match status" value="2"/>
</dbReference>
<dbReference type="SMART" id="SM00198">
    <property type="entry name" value="SCP"/>
    <property type="match status" value="2"/>
</dbReference>
<dbReference type="PRINTS" id="PR00837">
    <property type="entry name" value="V5TPXLIKE"/>
</dbReference>
<keyword evidence="3" id="KW-0732">Signal</keyword>
<dbReference type="CDD" id="cd05382">
    <property type="entry name" value="CAP_GAPR1-like"/>
    <property type="match status" value="2"/>
</dbReference>
<keyword evidence="5" id="KW-1185">Reference proteome</keyword>
<dbReference type="GO" id="GO:0005576">
    <property type="term" value="C:extracellular region"/>
    <property type="evidence" value="ECO:0007669"/>
    <property type="project" value="UniProtKB-SubCell"/>
</dbReference>
<comment type="subcellular location">
    <subcellularLocation>
        <location evidence="1">Secreted</location>
    </subcellularLocation>
</comment>
<evidence type="ECO:0000259" key="4">
    <source>
        <dbReference type="SMART" id="SM00198"/>
    </source>
</evidence>
<keyword evidence="2" id="KW-0964">Secreted</keyword>
<feature type="chain" id="PRO_5028973338" evidence="3">
    <location>
        <begin position="21"/>
        <end position="427"/>
    </location>
</feature>
<evidence type="ECO:0000256" key="2">
    <source>
        <dbReference type="ARBA" id="ARBA00022525"/>
    </source>
</evidence>
<dbReference type="Gene3D" id="3.40.33.10">
    <property type="entry name" value="CAP"/>
    <property type="match status" value="2"/>
</dbReference>
<dbReference type="AlphaFoldDB" id="A0A7F5R971"/>
<dbReference type="InParanoid" id="A0A7F5R971"/>
<dbReference type="KEGG" id="apln:108744183"/>
<dbReference type="InterPro" id="IPR014044">
    <property type="entry name" value="CAP_dom"/>
</dbReference>
<organism evidence="5 6">
    <name type="scientific">Agrilus planipennis</name>
    <name type="common">Emerald ash borer</name>
    <name type="synonym">Agrilus marcopoli</name>
    <dbReference type="NCBI Taxonomy" id="224129"/>
    <lineage>
        <taxon>Eukaryota</taxon>
        <taxon>Metazoa</taxon>
        <taxon>Ecdysozoa</taxon>
        <taxon>Arthropoda</taxon>
        <taxon>Hexapoda</taxon>
        <taxon>Insecta</taxon>
        <taxon>Pterygota</taxon>
        <taxon>Neoptera</taxon>
        <taxon>Endopterygota</taxon>
        <taxon>Coleoptera</taxon>
        <taxon>Polyphaga</taxon>
        <taxon>Elateriformia</taxon>
        <taxon>Buprestoidea</taxon>
        <taxon>Buprestidae</taxon>
        <taxon>Agrilinae</taxon>
        <taxon>Agrilus</taxon>
    </lineage>
</organism>
<dbReference type="RefSeq" id="XP_025832522.1">
    <property type="nucleotide sequence ID" value="XM_025976737.1"/>
</dbReference>
<dbReference type="InterPro" id="IPR001283">
    <property type="entry name" value="CRISP-related"/>
</dbReference>
<feature type="domain" description="SCP" evidence="4">
    <location>
        <begin position="91"/>
        <end position="226"/>
    </location>
</feature>
<name>A0A7F5R971_AGRPL</name>
<dbReference type="PANTHER" id="PTHR10334">
    <property type="entry name" value="CYSTEINE-RICH SECRETORY PROTEIN-RELATED"/>
    <property type="match status" value="1"/>
</dbReference>
<accession>A0A7F5R971</accession>
<evidence type="ECO:0000256" key="1">
    <source>
        <dbReference type="ARBA" id="ARBA00004613"/>
    </source>
</evidence>
<dbReference type="PROSITE" id="PS01009">
    <property type="entry name" value="CRISP_1"/>
    <property type="match status" value="2"/>
</dbReference>
<dbReference type="InterPro" id="IPR018244">
    <property type="entry name" value="Allrgn_V5/Tpx1_CS"/>
</dbReference>